<gene>
    <name evidence="3" type="ORF">NAEGRDRAFT_54809</name>
</gene>
<proteinExistence type="predicted"/>
<name>D2W5J7_NAEGR</name>
<evidence type="ECO:0000313" key="3">
    <source>
        <dbReference type="EMBL" id="EFC35654.1"/>
    </source>
</evidence>
<keyword evidence="4" id="KW-1185">Reference proteome</keyword>
<evidence type="ECO:0000256" key="2">
    <source>
        <dbReference type="SAM" id="MobiDB-lite"/>
    </source>
</evidence>
<dbReference type="InParanoid" id="D2W5J7"/>
<keyword evidence="1" id="KW-0175">Coiled coil</keyword>
<dbReference type="RefSeq" id="XP_002668398.1">
    <property type="nucleotide sequence ID" value="XM_002668352.1"/>
</dbReference>
<dbReference type="GeneID" id="8860353"/>
<organism evidence="4">
    <name type="scientific">Naegleria gruberi</name>
    <name type="common">Amoeba</name>
    <dbReference type="NCBI Taxonomy" id="5762"/>
    <lineage>
        <taxon>Eukaryota</taxon>
        <taxon>Discoba</taxon>
        <taxon>Heterolobosea</taxon>
        <taxon>Tetramitia</taxon>
        <taxon>Eutetramitia</taxon>
        <taxon>Vahlkampfiidae</taxon>
        <taxon>Naegleria</taxon>
    </lineage>
</organism>
<feature type="compositionally biased region" description="Polar residues" evidence="2">
    <location>
        <begin position="801"/>
        <end position="821"/>
    </location>
</feature>
<dbReference type="STRING" id="5762.D2W5J7"/>
<feature type="region of interest" description="Disordered" evidence="2">
    <location>
        <begin position="793"/>
        <end position="826"/>
    </location>
</feature>
<sequence length="965" mass="112499">MSCTLEDIFQDTQFKKFNDKGKPYCEGVVYLKQEDLYKFLGIKEVKKKRILETSELNRCKNVCGSNYIPEDICLKLILTQKQFHDQVVKFIYSKQQDESDQLLSQLQQLLQEQQEQQLQQLQQQQEQQQQQQLEETSNEITIRTQIQQQIKHHTELLKLLQEELQQCRVELEDDCDFAETQESKKRKVSVRTYDCNMKDIAYSEDRTTYTPKKPSKVNEKLDKIENQLDECIKKYDEQLNVDVNLAPLNLVSECECRGVKLRHNSCKSSSIDNSFEYSDRKLEDFIQIFKEIAHTCNVKFSHILYHLFKQYPSHVLDIIESIAITSKLKPHNFTETEFKKYKNLIQKQISESLQLKVKDELNISHEAWKELIYTLNIDHILNPNLSEITKTTNTLVKDFFKFKQLNNGFIVNLTSIIEAAIKAHLHTVHTRKQNDKVCVDKLPEKVMIKLSMDGREFGNLRTVVVTLNILNLHLFGTQERDCVFPILMYIGEEKDIINYITEIEKEVIELSTKHITIKENEHDATLSLENTTQTIPLEFYWVSDLKSLEYCSLLKEHAMFCPFCNIKKQNSLSGICSENSRNLQHKMGVKSSNIFICILHMDERITEYILKMTLKTSELEKQMKTNICSLEGFADFNFHSSSVLVKDTIEEENALTVKEYSFMLSGGHCNKLFGSFDKVFGFLKDSNSNMYNIWKKYKSIRQWLYYTNEDLEKKSLKDWENFDSELNEWRLLFVLQKADSGRIGDYIHIATAHLYDLLSTYGSLVPLSNQGVESSHQLDCLIMERGTSKGKMSIGTKKAQAGSSKPNVETVSKPASHTLESSDLDNEQEHKEFNYESFIKKTESCDWNDLFQVCQIMLKKLRKLYLSFTCEEVLFVRLERRTGKVIRKDWTRDILTMSPNFTLPIRKPTNVLIQKPDNINTEVISPQLAPSQDVPKRTVELKQSQEYGLVVNGDDDGLMNDDVFY</sequence>
<dbReference type="EMBL" id="GG739087">
    <property type="protein sequence ID" value="EFC35654.1"/>
    <property type="molecule type" value="Genomic_DNA"/>
</dbReference>
<dbReference type="OrthoDB" id="10590234at2759"/>
<evidence type="ECO:0000256" key="1">
    <source>
        <dbReference type="SAM" id="Coils"/>
    </source>
</evidence>
<evidence type="ECO:0000313" key="4">
    <source>
        <dbReference type="Proteomes" id="UP000006671"/>
    </source>
</evidence>
<dbReference type="KEGG" id="ngr:NAEGRDRAFT_54809"/>
<reference evidence="3 4" key="1">
    <citation type="journal article" date="2010" name="Cell">
        <title>The genome of Naegleria gruberi illuminates early eukaryotic versatility.</title>
        <authorList>
            <person name="Fritz-Laylin L.K."/>
            <person name="Prochnik S.E."/>
            <person name="Ginger M.L."/>
            <person name="Dacks J.B."/>
            <person name="Carpenter M.L."/>
            <person name="Field M.C."/>
            <person name="Kuo A."/>
            <person name="Paredez A."/>
            <person name="Chapman J."/>
            <person name="Pham J."/>
            <person name="Shu S."/>
            <person name="Neupane R."/>
            <person name="Cipriano M."/>
            <person name="Mancuso J."/>
            <person name="Tu H."/>
            <person name="Salamov A."/>
            <person name="Lindquist E."/>
            <person name="Shapiro H."/>
            <person name="Lucas S."/>
            <person name="Grigoriev I.V."/>
            <person name="Cande W.Z."/>
            <person name="Fulton C."/>
            <person name="Rokhsar D.S."/>
            <person name="Dawson S.C."/>
        </authorList>
    </citation>
    <scope>NUCLEOTIDE SEQUENCE [LARGE SCALE GENOMIC DNA]</scope>
    <source>
        <strain evidence="3 4">NEG-M</strain>
    </source>
</reference>
<dbReference type="VEuPathDB" id="AmoebaDB:NAEGRDRAFT_54809"/>
<feature type="coiled-coil region" evidence="1">
    <location>
        <begin position="92"/>
        <end position="181"/>
    </location>
</feature>
<protein>
    <submittedName>
        <fullName evidence="3">Predicted protein</fullName>
    </submittedName>
</protein>
<dbReference type="Proteomes" id="UP000006671">
    <property type="component" value="Unassembled WGS sequence"/>
</dbReference>
<accession>D2W5J7</accession>
<dbReference type="AlphaFoldDB" id="D2W5J7"/>